<sequence length="496" mass="55490">MVFESLSGVVLALLLATALYSFGSILRRMFLHPLSGYPGPWLGKFTDIPGMAPVIQRRRTQSNHELLRRYGSCVRLGTNHLLFCARESIVDIYGQSSSPCLKDGALYGGLSVSGAVNLLNAVDREQHARLRRLASHSFSMQSLLKSEALIQEKVDEYVSVFKDGNSRVNILERTYMLMLDIVSQFSFGESLDCLNGRNAQAPADVKAFFTVIPPLSFAPFLRYLPIKSIQEGRKGVFRLDSFSRDCVASYLSRQEKHRGDVAKSKLFLERMANAVDAETGTSMTQVELVENATIFLVAGVGTTAATILYLIWECGQQHDVRRKLIEEMRREFPDPSIAPTYEKASKLKFLSYVVDETLRLRGPLNGGAPRISPGKTIAGRWVPKGVKVETNIYTTARDPEVFPSPDQFEPSRWETATPEMRQMSRPFSYGPRNCIGRHLAEVIILLTISRLYQLYDVIPDASLTPDKMQQLDLGVLEPGCDEFFVEVVPQSNLLSC</sequence>
<keyword evidence="4" id="KW-0560">Oxidoreductase</keyword>
<organism evidence="5 6">
    <name type="scientific">Zasmidium cellare</name>
    <name type="common">Wine cellar mold</name>
    <name type="synonym">Racodium cellare</name>
    <dbReference type="NCBI Taxonomy" id="395010"/>
    <lineage>
        <taxon>Eukaryota</taxon>
        <taxon>Fungi</taxon>
        <taxon>Dikarya</taxon>
        <taxon>Ascomycota</taxon>
        <taxon>Pezizomycotina</taxon>
        <taxon>Dothideomycetes</taxon>
        <taxon>Dothideomycetidae</taxon>
        <taxon>Mycosphaerellales</taxon>
        <taxon>Mycosphaerellaceae</taxon>
        <taxon>Zasmidium</taxon>
    </lineage>
</organism>
<evidence type="ECO:0000313" key="5">
    <source>
        <dbReference type="EMBL" id="KAK4504596.1"/>
    </source>
</evidence>
<dbReference type="InterPro" id="IPR017972">
    <property type="entry name" value="Cyt_P450_CS"/>
</dbReference>
<evidence type="ECO:0000256" key="3">
    <source>
        <dbReference type="ARBA" id="ARBA00023004"/>
    </source>
</evidence>
<evidence type="ECO:0000256" key="2">
    <source>
        <dbReference type="ARBA" id="ARBA00022723"/>
    </source>
</evidence>
<evidence type="ECO:0000313" key="6">
    <source>
        <dbReference type="Proteomes" id="UP001305779"/>
    </source>
</evidence>
<comment type="caution">
    <text evidence="5">The sequence shown here is derived from an EMBL/GenBank/DDBJ whole genome shotgun (WGS) entry which is preliminary data.</text>
</comment>
<dbReference type="PRINTS" id="PR00463">
    <property type="entry name" value="EP450I"/>
</dbReference>
<dbReference type="InterPro" id="IPR002401">
    <property type="entry name" value="Cyt_P450_E_grp-I"/>
</dbReference>
<dbReference type="InterPro" id="IPR036396">
    <property type="entry name" value="Cyt_P450_sf"/>
</dbReference>
<keyword evidence="2 4" id="KW-0479">Metal-binding</keyword>
<dbReference type="Pfam" id="PF00067">
    <property type="entry name" value="p450"/>
    <property type="match status" value="1"/>
</dbReference>
<keyword evidence="4" id="KW-0503">Monooxygenase</keyword>
<protein>
    <recommendedName>
        <fullName evidence="7">Cytochrome P450</fullName>
    </recommendedName>
</protein>
<comment type="cofactor">
    <cofactor evidence="1">
        <name>heme</name>
        <dbReference type="ChEBI" id="CHEBI:30413"/>
    </cofactor>
</comment>
<dbReference type="InterPro" id="IPR001128">
    <property type="entry name" value="Cyt_P450"/>
</dbReference>
<dbReference type="Proteomes" id="UP001305779">
    <property type="component" value="Unassembled WGS sequence"/>
</dbReference>
<dbReference type="PANTHER" id="PTHR24305:SF160">
    <property type="entry name" value="P450, PUTATIVE (EUROFUNG)-RELATED"/>
    <property type="match status" value="1"/>
</dbReference>
<dbReference type="SUPFAM" id="SSF48264">
    <property type="entry name" value="Cytochrome P450"/>
    <property type="match status" value="1"/>
</dbReference>
<evidence type="ECO:0000256" key="1">
    <source>
        <dbReference type="ARBA" id="ARBA00001971"/>
    </source>
</evidence>
<comment type="similarity">
    <text evidence="4">Belongs to the cytochrome P450 family.</text>
</comment>
<keyword evidence="6" id="KW-1185">Reference proteome</keyword>
<gene>
    <name evidence="5" type="ORF">PRZ48_005512</name>
</gene>
<keyword evidence="4" id="KW-0349">Heme</keyword>
<dbReference type="PROSITE" id="PS00086">
    <property type="entry name" value="CYTOCHROME_P450"/>
    <property type="match status" value="1"/>
</dbReference>
<keyword evidence="3 4" id="KW-0408">Iron</keyword>
<evidence type="ECO:0008006" key="7">
    <source>
        <dbReference type="Google" id="ProtNLM"/>
    </source>
</evidence>
<dbReference type="EMBL" id="JAXOVC010000003">
    <property type="protein sequence ID" value="KAK4504596.1"/>
    <property type="molecule type" value="Genomic_DNA"/>
</dbReference>
<accession>A0ABR0ETT0</accession>
<proteinExistence type="inferred from homology"/>
<dbReference type="PRINTS" id="PR00385">
    <property type="entry name" value="P450"/>
</dbReference>
<reference evidence="5 6" key="1">
    <citation type="journal article" date="2023" name="G3 (Bethesda)">
        <title>A chromosome-level genome assembly of Zasmidium syzygii isolated from banana leaves.</title>
        <authorList>
            <person name="van Westerhoven A.C."/>
            <person name="Mehrabi R."/>
            <person name="Talebi R."/>
            <person name="Steentjes M.B.F."/>
            <person name="Corcolon B."/>
            <person name="Chong P.A."/>
            <person name="Kema G.H.J."/>
            <person name="Seidl M.F."/>
        </authorList>
    </citation>
    <scope>NUCLEOTIDE SEQUENCE [LARGE SCALE GENOMIC DNA]</scope>
    <source>
        <strain evidence="5 6">P124</strain>
    </source>
</reference>
<dbReference type="PANTHER" id="PTHR24305">
    <property type="entry name" value="CYTOCHROME P450"/>
    <property type="match status" value="1"/>
</dbReference>
<dbReference type="InterPro" id="IPR050121">
    <property type="entry name" value="Cytochrome_P450_monoxygenase"/>
</dbReference>
<dbReference type="Gene3D" id="1.10.630.10">
    <property type="entry name" value="Cytochrome P450"/>
    <property type="match status" value="1"/>
</dbReference>
<evidence type="ECO:0000256" key="4">
    <source>
        <dbReference type="RuleBase" id="RU000461"/>
    </source>
</evidence>
<name>A0ABR0ETT0_ZASCE</name>